<sequence length="63" mass="6984">MYVCVCNAIRECELRRVARHSGGDAETAYAALGKRPNCGSCLDDAEAILFEERELAFEPVYAE</sequence>
<dbReference type="EMBL" id="WTYL01000003">
    <property type="protein sequence ID" value="MXP45077.1"/>
    <property type="molecule type" value="Genomic_DNA"/>
</dbReference>
<accession>A0A845B6N1</accession>
<reference evidence="2 3" key="1">
    <citation type="submission" date="2019-12" db="EMBL/GenBank/DDBJ databases">
        <title>Genomic-based taxomic classification of the family Erythrobacteraceae.</title>
        <authorList>
            <person name="Xu L."/>
        </authorList>
    </citation>
    <scope>NUCLEOTIDE SEQUENCE [LARGE SCALE GENOMIC DNA]</scope>
    <source>
        <strain evidence="2 3">KCTC 42453</strain>
    </source>
</reference>
<protein>
    <submittedName>
        <fullName evidence="2">Ferredoxin</fullName>
    </submittedName>
</protein>
<feature type="domain" description="BFD-like [2Fe-2S]-binding" evidence="1">
    <location>
        <begin position="2"/>
        <end position="49"/>
    </location>
</feature>
<evidence type="ECO:0000313" key="3">
    <source>
        <dbReference type="Proteomes" id="UP000431922"/>
    </source>
</evidence>
<dbReference type="OrthoDB" id="7428628at2"/>
<dbReference type="Proteomes" id="UP000431922">
    <property type="component" value="Unassembled WGS sequence"/>
</dbReference>
<proteinExistence type="predicted"/>
<gene>
    <name evidence="2" type="ORF">GRI65_11525</name>
</gene>
<organism evidence="2 3">
    <name type="scientific">Allopontixanthobacter sediminis</name>
    <dbReference type="NCBI Taxonomy" id="1689985"/>
    <lineage>
        <taxon>Bacteria</taxon>
        <taxon>Pseudomonadati</taxon>
        <taxon>Pseudomonadota</taxon>
        <taxon>Alphaproteobacteria</taxon>
        <taxon>Sphingomonadales</taxon>
        <taxon>Erythrobacteraceae</taxon>
        <taxon>Allopontixanthobacter</taxon>
    </lineage>
</organism>
<keyword evidence="3" id="KW-1185">Reference proteome</keyword>
<name>A0A845B6N1_9SPHN</name>
<dbReference type="Pfam" id="PF04324">
    <property type="entry name" value="Fer2_BFD"/>
    <property type="match status" value="1"/>
</dbReference>
<evidence type="ECO:0000313" key="2">
    <source>
        <dbReference type="EMBL" id="MXP45077.1"/>
    </source>
</evidence>
<dbReference type="AlphaFoldDB" id="A0A845B6N1"/>
<dbReference type="InterPro" id="IPR041854">
    <property type="entry name" value="BFD-like_2Fe2S-bd_dom_sf"/>
</dbReference>
<evidence type="ECO:0000259" key="1">
    <source>
        <dbReference type="Pfam" id="PF04324"/>
    </source>
</evidence>
<dbReference type="Gene3D" id="1.10.10.1100">
    <property type="entry name" value="BFD-like [2Fe-2S]-binding domain"/>
    <property type="match status" value="1"/>
</dbReference>
<comment type="caution">
    <text evidence="2">The sequence shown here is derived from an EMBL/GenBank/DDBJ whole genome shotgun (WGS) entry which is preliminary data.</text>
</comment>
<dbReference type="InterPro" id="IPR007419">
    <property type="entry name" value="BFD-like_2Fe2S-bd_dom"/>
</dbReference>